<keyword evidence="5" id="KW-1185">Reference proteome</keyword>
<feature type="signal peptide" evidence="3">
    <location>
        <begin position="1"/>
        <end position="18"/>
    </location>
</feature>
<name>A0ABW0EH80_9PSEU</name>
<organism evidence="4 5">
    <name type="scientific">Actinokineospora guangxiensis</name>
    <dbReference type="NCBI Taxonomy" id="1490288"/>
    <lineage>
        <taxon>Bacteria</taxon>
        <taxon>Bacillati</taxon>
        <taxon>Actinomycetota</taxon>
        <taxon>Actinomycetes</taxon>
        <taxon>Pseudonocardiales</taxon>
        <taxon>Pseudonocardiaceae</taxon>
        <taxon>Actinokineospora</taxon>
    </lineage>
</organism>
<dbReference type="Proteomes" id="UP001596157">
    <property type="component" value="Unassembled WGS sequence"/>
</dbReference>
<sequence>MVRRSAFAVSAAVVLALAGCSGDGQEPGEMVPPTTTAGAPAETGEASGAVAWAEQVCAAVAPEVEKLGAGPNIDPSNPQAAKDGLVTYLGDMVDSLDRMIDGMEDAGAPPVPDGQVAVDRATGTLEEAKGSVESAKAELEKADVNDPAAFQAAFTKVGEDLQKLSDLDNPMAGLRGNKELNDAFQQAESCKKLAGTGSTGTVTPTS</sequence>
<feature type="compositionally biased region" description="Low complexity" evidence="2">
    <location>
        <begin position="32"/>
        <end position="42"/>
    </location>
</feature>
<proteinExistence type="predicted"/>
<evidence type="ECO:0000256" key="2">
    <source>
        <dbReference type="SAM" id="MobiDB-lite"/>
    </source>
</evidence>
<evidence type="ECO:0000256" key="3">
    <source>
        <dbReference type="SAM" id="SignalP"/>
    </source>
</evidence>
<evidence type="ECO:0000313" key="4">
    <source>
        <dbReference type="EMBL" id="MFC5286772.1"/>
    </source>
</evidence>
<keyword evidence="3" id="KW-0732">Signal</keyword>
<feature type="coiled-coil region" evidence="1">
    <location>
        <begin position="118"/>
        <end position="145"/>
    </location>
</feature>
<dbReference type="PROSITE" id="PS51257">
    <property type="entry name" value="PROKAR_LIPOPROTEIN"/>
    <property type="match status" value="1"/>
</dbReference>
<keyword evidence="1" id="KW-0175">Coiled coil</keyword>
<reference evidence="5" key="1">
    <citation type="journal article" date="2019" name="Int. J. Syst. Evol. Microbiol.">
        <title>The Global Catalogue of Microorganisms (GCM) 10K type strain sequencing project: providing services to taxonomists for standard genome sequencing and annotation.</title>
        <authorList>
            <consortium name="The Broad Institute Genomics Platform"/>
            <consortium name="The Broad Institute Genome Sequencing Center for Infectious Disease"/>
            <person name="Wu L."/>
            <person name="Ma J."/>
        </authorList>
    </citation>
    <scope>NUCLEOTIDE SEQUENCE [LARGE SCALE GENOMIC DNA]</scope>
    <source>
        <strain evidence="5">CCUG 59778</strain>
    </source>
</reference>
<evidence type="ECO:0000313" key="5">
    <source>
        <dbReference type="Proteomes" id="UP001596157"/>
    </source>
</evidence>
<protein>
    <recommendedName>
        <fullName evidence="6">Small secreted protein</fullName>
    </recommendedName>
</protein>
<comment type="caution">
    <text evidence="4">The sequence shown here is derived from an EMBL/GenBank/DDBJ whole genome shotgun (WGS) entry which is preliminary data.</text>
</comment>
<dbReference type="RefSeq" id="WP_378245074.1">
    <property type="nucleotide sequence ID" value="NZ_JBHSKF010000003.1"/>
</dbReference>
<evidence type="ECO:0008006" key="6">
    <source>
        <dbReference type="Google" id="ProtNLM"/>
    </source>
</evidence>
<dbReference type="EMBL" id="JBHSKF010000003">
    <property type="protein sequence ID" value="MFC5286772.1"/>
    <property type="molecule type" value="Genomic_DNA"/>
</dbReference>
<accession>A0ABW0EH80</accession>
<evidence type="ECO:0000256" key="1">
    <source>
        <dbReference type="SAM" id="Coils"/>
    </source>
</evidence>
<feature type="chain" id="PRO_5047343002" description="Small secreted protein" evidence="3">
    <location>
        <begin position="19"/>
        <end position="206"/>
    </location>
</feature>
<feature type="region of interest" description="Disordered" evidence="2">
    <location>
        <begin position="22"/>
        <end position="42"/>
    </location>
</feature>
<gene>
    <name evidence="4" type="ORF">ACFPM7_06890</name>
</gene>